<keyword evidence="1" id="KW-1133">Transmembrane helix</keyword>
<evidence type="ECO:0000256" key="1">
    <source>
        <dbReference type="SAM" id="Phobius"/>
    </source>
</evidence>
<gene>
    <name evidence="2" type="ORF">B4O85_29215</name>
</gene>
<evidence type="ECO:0000313" key="2">
    <source>
        <dbReference type="EMBL" id="RXE46098.1"/>
    </source>
</evidence>
<dbReference type="AlphaFoldDB" id="A0A4Q0HCP5"/>
<proteinExistence type="predicted"/>
<accession>A0A4Q0HCP5</accession>
<name>A0A4Q0HCP5_PSEAZ</name>
<keyword evidence="1" id="KW-0812">Transmembrane</keyword>
<dbReference type="Proteomes" id="UP000290481">
    <property type="component" value="Unassembled WGS sequence"/>
</dbReference>
<feature type="transmembrane region" description="Helical" evidence="1">
    <location>
        <begin position="63"/>
        <end position="91"/>
    </location>
</feature>
<organism evidence="2 3">
    <name type="scientific">Pseudomonas azotoformans</name>
    <dbReference type="NCBI Taxonomy" id="47878"/>
    <lineage>
        <taxon>Bacteria</taxon>
        <taxon>Pseudomonadati</taxon>
        <taxon>Pseudomonadota</taxon>
        <taxon>Gammaproteobacteria</taxon>
        <taxon>Pseudomonadales</taxon>
        <taxon>Pseudomonadaceae</taxon>
        <taxon>Pseudomonas</taxon>
    </lineage>
</organism>
<comment type="caution">
    <text evidence="2">The sequence shown here is derived from an EMBL/GenBank/DDBJ whole genome shotgun (WGS) entry which is preliminary data.</text>
</comment>
<sequence length="148" mass="16820">MDLKNAVILERYKYILARKQSLNEATFKIAAIYQALMLGVAVAQYNVLLSAHEKKISSDLSLFSTYCLMAIFIIISAFVFSLLCGGVFAWLKYKRDEDGVELKVFGVCRPKVRVLSLFTWYETYFALVVFLIGLGGVYMYVRCIIPEA</sequence>
<feature type="transmembrane region" description="Helical" evidence="1">
    <location>
        <begin position="123"/>
        <end position="141"/>
    </location>
</feature>
<feature type="transmembrane region" description="Helical" evidence="1">
    <location>
        <begin position="31"/>
        <end position="51"/>
    </location>
</feature>
<dbReference type="GeneID" id="86982062"/>
<protein>
    <recommendedName>
        <fullName evidence="4">ABC transporter permease</fullName>
    </recommendedName>
</protein>
<reference evidence="2 3" key="1">
    <citation type="submission" date="2017-03" db="EMBL/GenBank/DDBJ databases">
        <title>Pseudomonas azotoformans: Salt tolerant bacteria having multiple plant growth promoting attributes.</title>
        <authorList>
            <person name="Srivastava A.K."/>
            <person name="Sharma A."/>
            <person name="Srivastava A.K."/>
            <person name="Jamali H."/>
            <person name="Yadav J."/>
            <person name="Srivastava R."/>
            <person name="Kashyap P.L."/>
            <person name="Chakdar H."/>
            <person name="Saxena A.K."/>
        </authorList>
    </citation>
    <scope>NUCLEOTIDE SEQUENCE [LARGE SCALE GENOMIC DNA]</scope>
    <source>
        <strain evidence="2 3">SC 14</strain>
    </source>
</reference>
<evidence type="ECO:0008006" key="4">
    <source>
        <dbReference type="Google" id="ProtNLM"/>
    </source>
</evidence>
<evidence type="ECO:0000313" key="3">
    <source>
        <dbReference type="Proteomes" id="UP000290481"/>
    </source>
</evidence>
<dbReference type="RefSeq" id="WP_057977170.1">
    <property type="nucleotide sequence ID" value="NZ_MZZJ01000022.1"/>
</dbReference>
<dbReference type="EMBL" id="MZZJ01000022">
    <property type="protein sequence ID" value="RXE46098.1"/>
    <property type="molecule type" value="Genomic_DNA"/>
</dbReference>
<keyword evidence="1" id="KW-0472">Membrane</keyword>